<dbReference type="OrthoDB" id="341898at2759"/>
<evidence type="ECO:0000313" key="4">
    <source>
        <dbReference type="Proteomes" id="UP000887226"/>
    </source>
</evidence>
<keyword evidence="4" id="KW-1185">Reference proteome</keyword>
<dbReference type="InterPro" id="IPR015267">
    <property type="entry name" value="PPP4R2"/>
</dbReference>
<organism evidence="3 4">
    <name type="scientific">Calycina marina</name>
    <dbReference type="NCBI Taxonomy" id="1763456"/>
    <lineage>
        <taxon>Eukaryota</taxon>
        <taxon>Fungi</taxon>
        <taxon>Dikarya</taxon>
        <taxon>Ascomycota</taxon>
        <taxon>Pezizomycotina</taxon>
        <taxon>Leotiomycetes</taxon>
        <taxon>Helotiales</taxon>
        <taxon>Pezizellaceae</taxon>
        <taxon>Calycina</taxon>
    </lineage>
</organism>
<dbReference type="GO" id="GO:0030289">
    <property type="term" value="C:protein phosphatase 4 complex"/>
    <property type="evidence" value="ECO:0007669"/>
    <property type="project" value="InterPro"/>
</dbReference>
<dbReference type="Pfam" id="PF09184">
    <property type="entry name" value="PPP4R2"/>
    <property type="match status" value="1"/>
</dbReference>
<feature type="region of interest" description="Disordered" evidence="2">
    <location>
        <begin position="296"/>
        <end position="432"/>
    </location>
</feature>
<dbReference type="Proteomes" id="UP000887226">
    <property type="component" value="Unassembled WGS sequence"/>
</dbReference>
<comment type="similarity">
    <text evidence="1">Belongs to the PPP4R2 family.</text>
</comment>
<feature type="compositionally biased region" description="Basic and acidic residues" evidence="2">
    <location>
        <begin position="419"/>
        <end position="432"/>
    </location>
</feature>
<dbReference type="AlphaFoldDB" id="A0A9P7Z1T1"/>
<feature type="region of interest" description="Disordered" evidence="2">
    <location>
        <begin position="47"/>
        <end position="106"/>
    </location>
</feature>
<protein>
    <recommendedName>
        <fullName evidence="5">Protein phosphatase 4 core regulatory subunit R2</fullName>
    </recommendedName>
</protein>
<dbReference type="PANTHER" id="PTHR16487:SF0">
    <property type="entry name" value="PROTEIN PHOSPHATASE 4 REGULATORY SUBUNIT 2-RELATED"/>
    <property type="match status" value="1"/>
</dbReference>
<evidence type="ECO:0008006" key="5">
    <source>
        <dbReference type="Google" id="ProtNLM"/>
    </source>
</evidence>
<comment type="caution">
    <text evidence="3">The sequence shown here is derived from an EMBL/GenBank/DDBJ whole genome shotgun (WGS) entry which is preliminary data.</text>
</comment>
<dbReference type="PANTHER" id="PTHR16487">
    <property type="entry name" value="PPP4R2-RELATED PROTEIN"/>
    <property type="match status" value="1"/>
</dbReference>
<sequence length="432" mass="45708">MEDSIYENHLLTLARGESIDHAQWPAIQPRILQRLALIVQTDIFPQLPKTSKKPKTSSPTTAWSSSPPAPETSTVTDPSSQQTTSSSQSTNKENAPPALKSEPATTGYSQIEILMESISKTLNTYFSQHPPHTIQRLAELIVAPKQHYRTLPSYLHAVDRVVHVTSGAHVFPLPPAIPDASSSAILSNGGSVDPLSVSWGNPASTPQNNLGSDESLGGALLTPISWLQPNKMNGTRSPLEGEVRTESTEMIDGPNGMGGIETVTVSVNGISSTRTDDADLRAEGGVTQGELLRQEQRAGVVPVAQLRPGGDVDGVGEDDESPHARGPDEIGPEDIGSQHKGSTDKGGPGVRMQGIDVEAAVGRKIELVPKLETSPTPATKEESVPASPKREAEEVLGADAKRIKSGDDAGADQSMSDTVSKDSEESEKKSGP</sequence>
<dbReference type="EMBL" id="MU253988">
    <property type="protein sequence ID" value="KAG9243320.1"/>
    <property type="molecule type" value="Genomic_DNA"/>
</dbReference>
<evidence type="ECO:0000256" key="2">
    <source>
        <dbReference type="SAM" id="MobiDB-lite"/>
    </source>
</evidence>
<feature type="compositionally biased region" description="Basic and acidic residues" evidence="2">
    <location>
        <begin position="379"/>
        <end position="407"/>
    </location>
</feature>
<evidence type="ECO:0000256" key="1">
    <source>
        <dbReference type="ARBA" id="ARBA00009207"/>
    </source>
</evidence>
<dbReference type="GO" id="GO:0019888">
    <property type="term" value="F:protein phosphatase regulator activity"/>
    <property type="evidence" value="ECO:0007669"/>
    <property type="project" value="InterPro"/>
</dbReference>
<dbReference type="GO" id="GO:0005737">
    <property type="term" value="C:cytoplasm"/>
    <property type="evidence" value="ECO:0007669"/>
    <property type="project" value="TreeGrafter"/>
</dbReference>
<accession>A0A9P7Z1T1</accession>
<dbReference type="GO" id="GO:0005634">
    <property type="term" value="C:nucleus"/>
    <property type="evidence" value="ECO:0007669"/>
    <property type="project" value="TreeGrafter"/>
</dbReference>
<gene>
    <name evidence="3" type="ORF">BJ878DRAFT_124912</name>
</gene>
<reference evidence="3" key="1">
    <citation type="journal article" date="2021" name="IMA Fungus">
        <title>Genomic characterization of three marine fungi, including Emericellopsis atlantica sp. nov. with signatures of a generalist lifestyle and marine biomass degradation.</title>
        <authorList>
            <person name="Hagestad O.C."/>
            <person name="Hou L."/>
            <person name="Andersen J.H."/>
            <person name="Hansen E.H."/>
            <person name="Altermark B."/>
            <person name="Li C."/>
            <person name="Kuhnert E."/>
            <person name="Cox R.J."/>
            <person name="Crous P.W."/>
            <person name="Spatafora J.W."/>
            <person name="Lail K."/>
            <person name="Amirebrahimi M."/>
            <person name="Lipzen A."/>
            <person name="Pangilinan J."/>
            <person name="Andreopoulos W."/>
            <person name="Hayes R.D."/>
            <person name="Ng V."/>
            <person name="Grigoriev I.V."/>
            <person name="Jackson S.A."/>
            <person name="Sutton T.D.S."/>
            <person name="Dobson A.D.W."/>
            <person name="Rama T."/>
        </authorList>
    </citation>
    <scope>NUCLEOTIDE SEQUENCE</scope>
    <source>
        <strain evidence="3">TRa3180A</strain>
    </source>
</reference>
<proteinExistence type="inferred from homology"/>
<evidence type="ECO:0000313" key="3">
    <source>
        <dbReference type="EMBL" id="KAG9243320.1"/>
    </source>
</evidence>
<feature type="compositionally biased region" description="Low complexity" evidence="2">
    <location>
        <begin position="56"/>
        <end position="90"/>
    </location>
</feature>
<name>A0A9P7Z1T1_9HELO</name>